<reference evidence="5" key="2">
    <citation type="submission" date="2025-08" db="UniProtKB">
        <authorList>
            <consortium name="Ensembl"/>
        </authorList>
    </citation>
    <scope>IDENTIFICATION</scope>
</reference>
<feature type="domain" description="Peptidoglycan recognition protein family" evidence="4">
    <location>
        <begin position="314"/>
        <end position="460"/>
    </location>
</feature>
<reference evidence="5" key="3">
    <citation type="submission" date="2025-09" db="UniProtKB">
        <authorList>
            <consortium name="Ensembl"/>
        </authorList>
    </citation>
    <scope>IDENTIFICATION</scope>
</reference>
<dbReference type="InterPro" id="IPR006619">
    <property type="entry name" value="PGRP_domain_met/bac"/>
</dbReference>
<evidence type="ECO:0000256" key="1">
    <source>
        <dbReference type="ARBA" id="ARBA00007553"/>
    </source>
</evidence>
<dbReference type="SMART" id="SM00701">
    <property type="entry name" value="PGRP"/>
    <property type="match status" value="1"/>
</dbReference>
<evidence type="ECO:0000259" key="3">
    <source>
        <dbReference type="SMART" id="SM00644"/>
    </source>
</evidence>
<organism evidence="5 6">
    <name type="scientific">Scleropages formosus</name>
    <name type="common">Asian bonytongue</name>
    <name type="synonym">Osteoglossum formosum</name>
    <dbReference type="NCBI Taxonomy" id="113540"/>
    <lineage>
        <taxon>Eukaryota</taxon>
        <taxon>Metazoa</taxon>
        <taxon>Chordata</taxon>
        <taxon>Craniata</taxon>
        <taxon>Vertebrata</taxon>
        <taxon>Euteleostomi</taxon>
        <taxon>Actinopterygii</taxon>
        <taxon>Neopterygii</taxon>
        <taxon>Teleostei</taxon>
        <taxon>Osteoglossocephala</taxon>
        <taxon>Osteoglossomorpha</taxon>
        <taxon>Osteoglossiformes</taxon>
        <taxon>Osteoglossidae</taxon>
        <taxon>Scleropages</taxon>
    </lineage>
</organism>
<dbReference type="GO" id="GO:0042742">
    <property type="term" value="P:defense response to bacterium"/>
    <property type="evidence" value="ECO:0007669"/>
    <property type="project" value="Ensembl"/>
</dbReference>
<dbReference type="Ensembl" id="ENSSFOT00015044721.1">
    <property type="protein sequence ID" value="ENSSFOP00015042429.1"/>
    <property type="gene ID" value="ENSSFOG00015005957.2"/>
</dbReference>
<sequence length="496" mass="54340">TWNCVLFVCLRTCTVLDKRIEASVSTRDDVFRLTAAFPRHMSYFIGAVEHIEARNPNLKPLDVVKGLREISGLDDMFTQHYLGRISDRRSGAALLLDSEVSQFLGDVIQHRVTDRGEEEGVVLAHDGTTVALAPLLLGLEAGLLGKSGARSSGLHALTLTQMLGRAFLGLRGPALTRGLGTKGCWNNLVSPKVFTLSRTPSFMTDALINGGMDGTILGNELSGTTEHPLKLSSLLTGYYRYHAGPEGLNTAAPLISVLRRDNFKALVSPSVLQEQVLDSLRVYWTLRGDVPVEDPAPVVKQGVEIFMQTHTACPTIISRCEWGAAPYRGTPTQLTLPLSYMYIHHTYEPGEPCVSFEQCAAAMRSMQRYHQESNGWDDIGYSFVAGSDGYIYEGRGWYWQGAHTGGYNSKGYGVAIIGDFTVRLPSQHTLNLVKDELPACAVSGGRLVPTYIVHGHRQMVATECPGNALYEEIGTWPHFCVSANDSICAIYATLHF</sequence>
<dbReference type="AlphaFoldDB" id="A0A8C9T5R7"/>
<dbReference type="FunFam" id="3.40.80.10:FF:000001">
    <property type="entry name" value="Peptidoglycan recognition protein 1"/>
    <property type="match status" value="1"/>
</dbReference>
<name>A0A8C9T5R7_SCLFO</name>
<evidence type="ECO:0000256" key="2">
    <source>
        <dbReference type="ARBA" id="ARBA00022859"/>
    </source>
</evidence>
<dbReference type="Gene3D" id="3.40.80.10">
    <property type="entry name" value="Peptidoglycan recognition protein-like"/>
    <property type="match status" value="1"/>
</dbReference>
<reference evidence="5 6" key="1">
    <citation type="submission" date="2019-04" db="EMBL/GenBank/DDBJ databases">
        <authorList>
            <consortium name="Wellcome Sanger Institute Data Sharing"/>
        </authorList>
    </citation>
    <scope>NUCLEOTIDE SEQUENCE [LARGE SCALE GENOMIC DNA]</scope>
</reference>
<comment type="similarity">
    <text evidence="1">Belongs to the N-acetylmuramoyl-L-alanine amidase 2 family.</text>
</comment>
<accession>A0A8C9T5R7</accession>
<dbReference type="OrthoDB" id="10001926at2759"/>
<dbReference type="PANTHER" id="PTHR11022:SF69">
    <property type="entry name" value="PEPTIDOGLYCAN RECOGNITION PROTEIN 6"/>
    <property type="match status" value="1"/>
</dbReference>
<dbReference type="InterPro" id="IPR036505">
    <property type="entry name" value="Amidase/PGRP_sf"/>
</dbReference>
<gene>
    <name evidence="5" type="primary">pglyrp6</name>
</gene>
<evidence type="ECO:0000313" key="6">
    <source>
        <dbReference type="Proteomes" id="UP000694397"/>
    </source>
</evidence>
<dbReference type="InterPro" id="IPR015510">
    <property type="entry name" value="PGRP"/>
</dbReference>
<feature type="domain" description="N-acetylmuramoyl-L-alanine amidase" evidence="3">
    <location>
        <begin position="327"/>
        <end position="466"/>
    </location>
</feature>
<protein>
    <submittedName>
        <fullName evidence="5">Peptidoglycan recognition protein 6</fullName>
    </submittedName>
</protein>
<evidence type="ECO:0000259" key="4">
    <source>
        <dbReference type="SMART" id="SM00701"/>
    </source>
</evidence>
<dbReference type="Pfam" id="PF01510">
    <property type="entry name" value="Amidase_2"/>
    <property type="match status" value="1"/>
</dbReference>
<dbReference type="GeneTree" id="ENSGT00940000158718"/>
<dbReference type="GO" id="GO:0009253">
    <property type="term" value="P:peptidoglycan catabolic process"/>
    <property type="evidence" value="ECO:0007669"/>
    <property type="project" value="InterPro"/>
</dbReference>
<dbReference type="GO" id="GO:0008745">
    <property type="term" value="F:N-acetylmuramoyl-L-alanine amidase activity"/>
    <property type="evidence" value="ECO:0007669"/>
    <property type="project" value="Ensembl"/>
</dbReference>
<dbReference type="SMART" id="SM00644">
    <property type="entry name" value="Ami_2"/>
    <property type="match status" value="1"/>
</dbReference>
<keyword evidence="2" id="KW-0391">Immunity</keyword>
<dbReference type="GO" id="GO:0008270">
    <property type="term" value="F:zinc ion binding"/>
    <property type="evidence" value="ECO:0007669"/>
    <property type="project" value="InterPro"/>
</dbReference>
<dbReference type="GO" id="GO:0002376">
    <property type="term" value="P:immune system process"/>
    <property type="evidence" value="ECO:0007669"/>
    <property type="project" value="UniProtKB-KW"/>
</dbReference>
<dbReference type="CDD" id="cd06583">
    <property type="entry name" value="PGRP"/>
    <property type="match status" value="1"/>
</dbReference>
<dbReference type="InterPro" id="IPR002502">
    <property type="entry name" value="Amidase_domain"/>
</dbReference>
<dbReference type="SUPFAM" id="SSF55846">
    <property type="entry name" value="N-acetylmuramoyl-L-alanine amidase-like"/>
    <property type="match status" value="1"/>
</dbReference>
<proteinExistence type="inferred from homology"/>
<dbReference type="PANTHER" id="PTHR11022">
    <property type="entry name" value="PEPTIDOGLYCAN RECOGNITION PROTEIN"/>
    <property type="match status" value="1"/>
</dbReference>
<evidence type="ECO:0000313" key="5">
    <source>
        <dbReference type="Ensembl" id="ENSSFOP00015042429.1"/>
    </source>
</evidence>
<dbReference type="Proteomes" id="UP000694397">
    <property type="component" value="Chromosome 8"/>
</dbReference>
<keyword evidence="6" id="KW-1185">Reference proteome</keyword>